<accession>A0ABQ8UVK3</accession>
<dbReference type="Gene3D" id="2.170.270.10">
    <property type="entry name" value="SET domain"/>
    <property type="match status" value="1"/>
</dbReference>
<dbReference type="SUPFAM" id="SSF82199">
    <property type="entry name" value="SET domain"/>
    <property type="match status" value="1"/>
</dbReference>
<evidence type="ECO:0000313" key="8">
    <source>
        <dbReference type="Proteomes" id="UP001141327"/>
    </source>
</evidence>
<evidence type="ECO:0000256" key="1">
    <source>
        <dbReference type="ARBA" id="ARBA00022723"/>
    </source>
</evidence>
<keyword evidence="3" id="KW-0862">Zinc</keyword>
<dbReference type="PROSITE" id="PS50865">
    <property type="entry name" value="ZF_MYND_2"/>
    <property type="match status" value="1"/>
</dbReference>
<dbReference type="Gene3D" id="6.10.140.2220">
    <property type="match status" value="1"/>
</dbReference>
<keyword evidence="1" id="KW-0479">Metal-binding</keyword>
<keyword evidence="2 4" id="KW-0863">Zinc-finger</keyword>
<dbReference type="Pfam" id="PF01753">
    <property type="entry name" value="zf-MYND"/>
    <property type="match status" value="1"/>
</dbReference>
<protein>
    <recommendedName>
        <fullName evidence="6">MYND-type domain-containing protein</fullName>
    </recommendedName>
</protein>
<proteinExistence type="predicted"/>
<dbReference type="EMBL" id="JAPMOS010000001">
    <property type="protein sequence ID" value="KAJ4463104.1"/>
    <property type="molecule type" value="Genomic_DNA"/>
</dbReference>
<organism evidence="7 8">
    <name type="scientific">Paratrimastix pyriformis</name>
    <dbReference type="NCBI Taxonomy" id="342808"/>
    <lineage>
        <taxon>Eukaryota</taxon>
        <taxon>Metamonada</taxon>
        <taxon>Preaxostyla</taxon>
        <taxon>Paratrimastigidae</taxon>
        <taxon>Paratrimastix</taxon>
    </lineage>
</organism>
<evidence type="ECO:0000256" key="5">
    <source>
        <dbReference type="SAM" id="MobiDB-lite"/>
    </source>
</evidence>
<sequence>MDVLITEKLGEIQYDRFCLKCGRPAELRCGKCRGYYCSKEHQAADWNDGHRFMCVRKSLLVETRKGENAPRVALASRPYAQGDIVCMETSPLLVMPDAVTHPFMMAAHQAAMATLPSPQPDEPDFPAQTLARLLRPVVVFLHKTTPAAVRRFLLDLHCAPVEEMFPRMRTYLEAALTHMLAMTWEGYTGLVDGATEAAPLPTRDQMMHVVQAWHSYAMEGRDTSTMFPIAARFPHSCRPTCFRSVLPDGTLFIKALRAMVPGEPLTISRINTKFLFEPTVRRQAVLRDAALHQCACPACVPVSSSLTASPDHVPTAAVPAPGAVSFFCRRCPRPDPNALPAPEAEPAPEEEQEAAPAPAADERAKKTEDALASLVAQLPGLKINRPAPVPAAPKPKPKEPLVRLWVEGPDRALVACPCELCGWAPTRAEADQMVAAEARVEVALEALDTADAGTRTPGDLLQLLPLCHEAGLGPEHWLMARVYDMLHAYYKLAGQFGRAAWCLKKRVDTLERLSPLPCPEKAWAYEFLADTMVGAIRADLYPATPEYPAAVKAFKEQLRQHPVPAQGHVEDVPELPVSFADPGFAYSTALAQLHILYADTSRYLEECQQKYELYLSNERALKTVAPKQSQDEEAPARRHRRRH</sequence>
<reference evidence="7" key="1">
    <citation type="journal article" date="2022" name="bioRxiv">
        <title>Genomics of Preaxostyla Flagellates Illuminates Evolutionary Transitions and the Path Towards Mitochondrial Loss.</title>
        <authorList>
            <person name="Novak L.V.F."/>
            <person name="Treitli S.C."/>
            <person name="Pyrih J."/>
            <person name="Halakuc P."/>
            <person name="Pipaliya S.V."/>
            <person name="Vacek V."/>
            <person name="Brzon O."/>
            <person name="Soukal P."/>
            <person name="Eme L."/>
            <person name="Dacks J.B."/>
            <person name="Karnkowska A."/>
            <person name="Elias M."/>
            <person name="Hampl V."/>
        </authorList>
    </citation>
    <scope>NUCLEOTIDE SEQUENCE</scope>
    <source>
        <strain evidence="7">RCP-MX</strain>
    </source>
</reference>
<dbReference type="InterPro" id="IPR046341">
    <property type="entry name" value="SET_dom_sf"/>
</dbReference>
<dbReference type="InterPro" id="IPR002893">
    <property type="entry name" value="Znf_MYND"/>
</dbReference>
<dbReference type="CDD" id="cd20071">
    <property type="entry name" value="SET_SMYD"/>
    <property type="match status" value="1"/>
</dbReference>
<dbReference type="InterPro" id="IPR050869">
    <property type="entry name" value="H3K4_H4K5_MeTrfase"/>
</dbReference>
<dbReference type="PANTHER" id="PTHR12197:SF251">
    <property type="entry name" value="EG:BACR7C10.4 PROTEIN"/>
    <property type="match status" value="1"/>
</dbReference>
<feature type="domain" description="MYND-type" evidence="6">
    <location>
        <begin position="18"/>
        <end position="54"/>
    </location>
</feature>
<dbReference type="Proteomes" id="UP001141327">
    <property type="component" value="Unassembled WGS sequence"/>
</dbReference>
<feature type="region of interest" description="Disordered" evidence="5">
    <location>
        <begin position="337"/>
        <end position="367"/>
    </location>
</feature>
<evidence type="ECO:0000259" key="6">
    <source>
        <dbReference type="PROSITE" id="PS50865"/>
    </source>
</evidence>
<feature type="region of interest" description="Disordered" evidence="5">
    <location>
        <begin position="624"/>
        <end position="643"/>
    </location>
</feature>
<evidence type="ECO:0000256" key="3">
    <source>
        <dbReference type="ARBA" id="ARBA00022833"/>
    </source>
</evidence>
<keyword evidence="8" id="KW-1185">Reference proteome</keyword>
<evidence type="ECO:0000313" key="7">
    <source>
        <dbReference type="EMBL" id="KAJ4463104.1"/>
    </source>
</evidence>
<evidence type="ECO:0000256" key="2">
    <source>
        <dbReference type="ARBA" id="ARBA00022771"/>
    </source>
</evidence>
<name>A0ABQ8UVK3_9EUKA</name>
<comment type="caution">
    <text evidence="7">The sequence shown here is derived from an EMBL/GenBank/DDBJ whole genome shotgun (WGS) entry which is preliminary data.</text>
</comment>
<dbReference type="PANTHER" id="PTHR12197">
    <property type="entry name" value="HISTONE-LYSINE N-METHYLTRANSFERASE SMYD"/>
    <property type="match status" value="1"/>
</dbReference>
<evidence type="ECO:0000256" key="4">
    <source>
        <dbReference type="PROSITE-ProRule" id="PRU00134"/>
    </source>
</evidence>
<gene>
    <name evidence="7" type="ORF">PAPYR_369</name>
</gene>